<dbReference type="FunFam" id="1.25.40.340:FF:000002">
    <property type="entry name" value="Dihydroxyacetone kinase, L subunit"/>
    <property type="match status" value="1"/>
</dbReference>
<evidence type="ECO:0000256" key="3">
    <source>
        <dbReference type="ARBA" id="ARBA00012095"/>
    </source>
</evidence>
<dbReference type="PROSITE" id="PS51480">
    <property type="entry name" value="DHAL"/>
    <property type="match status" value="1"/>
</dbReference>
<evidence type="ECO:0000259" key="9">
    <source>
        <dbReference type="PROSITE" id="PS51480"/>
    </source>
</evidence>
<evidence type="ECO:0000313" key="11">
    <source>
        <dbReference type="Proteomes" id="UP000461754"/>
    </source>
</evidence>
<comment type="subunit">
    <text evidence="7">Homodimer. The dihydroxyacetone kinase complex is composed of a homodimer of DhaM, a homodimer of DhaK and the subunit DhaL.</text>
</comment>
<sequence length="216" mass="23264">MAEELSKAYFIQVIEDLIPWIEDRKEYFTDLDSAIGDGDHGINLSIGFREVASHLDEWKADNVAGLYKNVGKALLDKVGGSAGPLYGSFFMKFGVPVKKKGPDEGVTGDEFVEMMDKAISIIQKRGKSTTGEKTMNDTLMPALDALKAAHAAGDDIKTAMGKAVEAGKAGLESTRDMIATKGRAMRLGERAVGHLDPGAASTAEMLEIFYKDMPDA</sequence>
<reference evidence="10 11" key="1">
    <citation type="submission" date="2019-08" db="EMBL/GenBank/DDBJ databases">
        <title>In-depth cultivation of the pig gut microbiome towards novel bacterial diversity and tailored functional studies.</title>
        <authorList>
            <person name="Wylensek D."/>
            <person name="Hitch T.C.A."/>
            <person name="Clavel T."/>
        </authorList>
    </citation>
    <scope>NUCLEOTIDE SEQUENCE [LARGE SCALE GENOMIC DNA]</scope>
    <source>
        <strain evidence="10 11">RF-744-FAT-4</strain>
    </source>
</reference>
<dbReference type="EC" id="2.7.1.121" evidence="3"/>
<comment type="caution">
    <text evidence="10">The sequence shown here is derived from an EMBL/GenBank/DDBJ whole genome shotgun (WGS) entry which is preliminary data.</text>
</comment>
<protein>
    <recommendedName>
        <fullName evidence="3">phosphoenolpyruvate--glycerone phosphotransferase</fullName>
        <ecNumber evidence="3">2.7.1.121</ecNumber>
    </recommendedName>
</protein>
<keyword evidence="6" id="KW-0319">Glycerol metabolism</keyword>
<dbReference type="PANTHER" id="PTHR28629:SF4">
    <property type="entry name" value="TRIOKINASE_FMN CYCLASE"/>
    <property type="match status" value="1"/>
</dbReference>
<comment type="catalytic activity">
    <reaction evidence="1">
        <text>dihydroxyacetone + phosphoenolpyruvate = dihydroxyacetone phosphate + pyruvate</text>
        <dbReference type="Rhea" id="RHEA:18381"/>
        <dbReference type="ChEBI" id="CHEBI:15361"/>
        <dbReference type="ChEBI" id="CHEBI:16016"/>
        <dbReference type="ChEBI" id="CHEBI:57642"/>
        <dbReference type="ChEBI" id="CHEBI:58702"/>
        <dbReference type="EC" id="2.7.1.121"/>
    </reaction>
</comment>
<keyword evidence="4" id="KW-0808">Transferase</keyword>
<comment type="pathway">
    <text evidence="2">Polyol metabolism; glycerol degradation.</text>
</comment>
<keyword evidence="5 10" id="KW-0418">Kinase</keyword>
<keyword evidence="11" id="KW-1185">Reference proteome</keyword>
<gene>
    <name evidence="10" type="primary">dhaL</name>
    <name evidence="10" type="ORF">FYJ52_03045</name>
</gene>
<evidence type="ECO:0000256" key="8">
    <source>
        <dbReference type="ARBA" id="ARBA00055771"/>
    </source>
</evidence>
<dbReference type="NCBIfam" id="TIGR02365">
    <property type="entry name" value="dha_L_ycgS"/>
    <property type="match status" value="1"/>
</dbReference>
<evidence type="ECO:0000256" key="4">
    <source>
        <dbReference type="ARBA" id="ARBA00022679"/>
    </source>
</evidence>
<evidence type="ECO:0000313" key="10">
    <source>
        <dbReference type="EMBL" id="MSS19390.1"/>
    </source>
</evidence>
<name>A0A7X2T9T9_9FIRM</name>
<dbReference type="Gene3D" id="1.25.40.340">
    <property type="match status" value="1"/>
</dbReference>
<dbReference type="InterPro" id="IPR050861">
    <property type="entry name" value="Dihydroxyacetone_Kinase"/>
</dbReference>
<evidence type="ECO:0000256" key="6">
    <source>
        <dbReference type="ARBA" id="ARBA00022798"/>
    </source>
</evidence>
<dbReference type="InterPro" id="IPR004007">
    <property type="entry name" value="DhaL_dom"/>
</dbReference>
<evidence type="ECO:0000256" key="2">
    <source>
        <dbReference type="ARBA" id="ARBA00004745"/>
    </source>
</evidence>
<dbReference type="GO" id="GO:0047324">
    <property type="term" value="F:phosphoenolpyruvate-glycerone phosphotransferase activity"/>
    <property type="evidence" value="ECO:0007669"/>
    <property type="project" value="UniProtKB-EC"/>
</dbReference>
<proteinExistence type="predicted"/>
<dbReference type="AlphaFoldDB" id="A0A7X2T9T9"/>
<accession>A0A7X2T9T9</accession>
<dbReference type="GO" id="GO:0004371">
    <property type="term" value="F:glycerone kinase activity"/>
    <property type="evidence" value="ECO:0007669"/>
    <property type="project" value="InterPro"/>
</dbReference>
<dbReference type="EMBL" id="VUMO01000003">
    <property type="protein sequence ID" value="MSS19390.1"/>
    <property type="molecule type" value="Genomic_DNA"/>
</dbReference>
<comment type="function">
    <text evidence="8">ADP-binding subunit of the dihydroxyacetone kinase, which is responsible for the phosphoenolpyruvate (PEP)-dependent phosphorylation of dihydroxyacetone. DhaL-ADP is converted to DhaL-ATP via a phosphoryl group transfer from DhaM and transmits it to dihydroxyacetone binds to DhaK.</text>
</comment>
<dbReference type="InterPro" id="IPR012737">
    <property type="entry name" value="DhaK_L_YcgS"/>
</dbReference>
<dbReference type="GO" id="GO:0005829">
    <property type="term" value="C:cytosol"/>
    <property type="evidence" value="ECO:0007669"/>
    <property type="project" value="TreeGrafter"/>
</dbReference>
<feature type="domain" description="DhaL" evidence="9">
    <location>
        <begin position="8"/>
        <end position="211"/>
    </location>
</feature>
<dbReference type="GO" id="GO:0019563">
    <property type="term" value="P:glycerol catabolic process"/>
    <property type="evidence" value="ECO:0007669"/>
    <property type="project" value="TreeGrafter"/>
</dbReference>
<dbReference type="PANTHER" id="PTHR28629">
    <property type="entry name" value="TRIOKINASE/FMN CYCLASE"/>
    <property type="match status" value="1"/>
</dbReference>
<evidence type="ECO:0000256" key="1">
    <source>
        <dbReference type="ARBA" id="ARBA00001113"/>
    </source>
</evidence>
<organism evidence="10 11">
    <name type="scientific">Pseudoramibacter porci</name>
    <dbReference type="NCBI Taxonomy" id="2606631"/>
    <lineage>
        <taxon>Bacteria</taxon>
        <taxon>Bacillati</taxon>
        <taxon>Bacillota</taxon>
        <taxon>Clostridia</taxon>
        <taxon>Eubacteriales</taxon>
        <taxon>Eubacteriaceae</taxon>
        <taxon>Pseudoramibacter</taxon>
    </lineage>
</organism>
<dbReference type="Pfam" id="PF02734">
    <property type="entry name" value="Dak2"/>
    <property type="match status" value="1"/>
</dbReference>
<dbReference type="Proteomes" id="UP000461754">
    <property type="component" value="Unassembled WGS sequence"/>
</dbReference>
<dbReference type="SUPFAM" id="SSF101473">
    <property type="entry name" value="DhaL-like"/>
    <property type="match status" value="1"/>
</dbReference>
<dbReference type="InterPro" id="IPR036117">
    <property type="entry name" value="DhaL_dom_sf"/>
</dbReference>
<evidence type="ECO:0000256" key="7">
    <source>
        <dbReference type="ARBA" id="ARBA00046577"/>
    </source>
</evidence>
<evidence type="ECO:0000256" key="5">
    <source>
        <dbReference type="ARBA" id="ARBA00022777"/>
    </source>
</evidence>
<dbReference type="RefSeq" id="WP_154575799.1">
    <property type="nucleotide sequence ID" value="NZ_VUMO01000003.1"/>
</dbReference>
<dbReference type="SMART" id="SM01120">
    <property type="entry name" value="Dak2"/>
    <property type="match status" value="1"/>
</dbReference>